<dbReference type="EMBL" id="EQ973775">
    <property type="protein sequence ID" value="EEF50346.1"/>
    <property type="molecule type" value="Genomic_DNA"/>
</dbReference>
<feature type="region of interest" description="Disordered" evidence="1">
    <location>
        <begin position="81"/>
        <end position="112"/>
    </location>
</feature>
<dbReference type="InParanoid" id="B9RD88"/>
<dbReference type="AlphaFoldDB" id="B9RD88"/>
<proteinExistence type="predicted"/>
<feature type="compositionally biased region" description="Gly residues" evidence="1">
    <location>
        <begin position="81"/>
        <end position="90"/>
    </location>
</feature>
<feature type="compositionally biased region" description="Polar residues" evidence="1">
    <location>
        <begin position="92"/>
        <end position="106"/>
    </location>
</feature>
<dbReference type="Proteomes" id="UP000008311">
    <property type="component" value="Unassembled WGS sequence"/>
</dbReference>
<keyword evidence="3" id="KW-1185">Reference proteome</keyword>
<organism evidence="2 3">
    <name type="scientific">Ricinus communis</name>
    <name type="common">Castor bean</name>
    <dbReference type="NCBI Taxonomy" id="3988"/>
    <lineage>
        <taxon>Eukaryota</taxon>
        <taxon>Viridiplantae</taxon>
        <taxon>Streptophyta</taxon>
        <taxon>Embryophyta</taxon>
        <taxon>Tracheophyta</taxon>
        <taxon>Spermatophyta</taxon>
        <taxon>Magnoliopsida</taxon>
        <taxon>eudicotyledons</taxon>
        <taxon>Gunneridae</taxon>
        <taxon>Pentapetalae</taxon>
        <taxon>rosids</taxon>
        <taxon>fabids</taxon>
        <taxon>Malpighiales</taxon>
        <taxon>Euphorbiaceae</taxon>
        <taxon>Acalyphoideae</taxon>
        <taxon>Acalypheae</taxon>
        <taxon>Ricinus</taxon>
    </lineage>
</organism>
<evidence type="ECO:0000313" key="2">
    <source>
        <dbReference type="EMBL" id="EEF50346.1"/>
    </source>
</evidence>
<gene>
    <name evidence="2" type="ORF">RCOM_1611020</name>
</gene>
<accession>B9RD88</accession>
<protein>
    <submittedName>
        <fullName evidence="2">Uncharacterized protein</fullName>
    </submittedName>
</protein>
<name>B9RD88_RICCO</name>
<evidence type="ECO:0000256" key="1">
    <source>
        <dbReference type="SAM" id="MobiDB-lite"/>
    </source>
</evidence>
<evidence type="ECO:0000313" key="3">
    <source>
        <dbReference type="Proteomes" id="UP000008311"/>
    </source>
</evidence>
<reference evidence="3" key="1">
    <citation type="journal article" date="2010" name="Nat. Biotechnol.">
        <title>Draft genome sequence of the oilseed species Ricinus communis.</title>
        <authorList>
            <person name="Chan A.P."/>
            <person name="Crabtree J."/>
            <person name="Zhao Q."/>
            <person name="Lorenzi H."/>
            <person name="Orvis J."/>
            <person name="Puiu D."/>
            <person name="Melake-Berhan A."/>
            <person name="Jones K.M."/>
            <person name="Redman J."/>
            <person name="Chen G."/>
            <person name="Cahoon E.B."/>
            <person name="Gedil M."/>
            <person name="Stanke M."/>
            <person name="Haas B.J."/>
            <person name="Wortman J.R."/>
            <person name="Fraser-Liggett C.M."/>
            <person name="Ravel J."/>
            <person name="Rabinowicz P.D."/>
        </authorList>
    </citation>
    <scope>NUCLEOTIDE SEQUENCE [LARGE SCALE GENOMIC DNA]</scope>
    <source>
        <strain evidence="3">cv. Hale</strain>
    </source>
</reference>
<sequence length="112" mass="11733">MERELREASEMVGEEHCCISGRGGSGVSGLCDHIDGLPSSLKCFITKRFHCSGLRIKSLFSSVSLLLYRAGTVLIIGKMAGGGRGGGGGSSLLKSTSKAQNSSNIRSRGRNT</sequence>